<dbReference type="SUPFAM" id="SSF56784">
    <property type="entry name" value="HAD-like"/>
    <property type="match status" value="1"/>
</dbReference>
<dbReference type="NCBIfam" id="TIGR01509">
    <property type="entry name" value="HAD-SF-IA-v3"/>
    <property type="match status" value="1"/>
</dbReference>
<dbReference type="PANTHER" id="PTHR46193:SF18">
    <property type="entry name" value="HEXITOL PHOSPHATASE B"/>
    <property type="match status" value="1"/>
</dbReference>
<dbReference type="SFLD" id="SFLDG01135">
    <property type="entry name" value="C1.5.6:_HAD__Beta-PGM__Phospha"/>
    <property type="match status" value="1"/>
</dbReference>
<dbReference type="Pfam" id="PF13419">
    <property type="entry name" value="HAD_2"/>
    <property type="match status" value="1"/>
</dbReference>
<evidence type="ECO:0000256" key="1">
    <source>
        <dbReference type="ARBA" id="ARBA00001946"/>
    </source>
</evidence>
<keyword evidence="3" id="KW-0479">Metal-binding</keyword>
<organism evidence="6 7">
    <name type="scientific">Pediococcus acidilactici</name>
    <dbReference type="NCBI Taxonomy" id="1254"/>
    <lineage>
        <taxon>Bacteria</taxon>
        <taxon>Bacillati</taxon>
        <taxon>Bacillota</taxon>
        <taxon>Bacilli</taxon>
        <taxon>Lactobacillales</taxon>
        <taxon>Lactobacillaceae</taxon>
        <taxon>Pediococcus</taxon>
        <taxon>Pediococcus acidilactici group</taxon>
    </lineage>
</organism>
<evidence type="ECO:0000256" key="5">
    <source>
        <dbReference type="ARBA" id="ARBA00023277"/>
    </source>
</evidence>
<dbReference type="EMBL" id="JAWJAV010000005">
    <property type="protein sequence ID" value="MDV2621766.1"/>
    <property type="molecule type" value="Genomic_DNA"/>
</dbReference>
<evidence type="ECO:0000313" key="6">
    <source>
        <dbReference type="EMBL" id="MDV2621766.1"/>
    </source>
</evidence>
<dbReference type="AlphaFoldDB" id="A0AAW8YJ00"/>
<dbReference type="Gene3D" id="1.10.150.240">
    <property type="entry name" value="Putative phosphatase, domain 2"/>
    <property type="match status" value="1"/>
</dbReference>
<dbReference type="Proteomes" id="UP001280897">
    <property type="component" value="Unassembled WGS sequence"/>
</dbReference>
<dbReference type="InterPro" id="IPR006439">
    <property type="entry name" value="HAD-SF_hydro_IA"/>
</dbReference>
<dbReference type="RefSeq" id="WP_008841676.1">
    <property type="nucleotide sequence ID" value="NZ_CAKMBA010000005.1"/>
</dbReference>
<keyword evidence="5" id="KW-0119">Carbohydrate metabolism</keyword>
<dbReference type="Gene3D" id="3.40.50.1000">
    <property type="entry name" value="HAD superfamily/HAD-like"/>
    <property type="match status" value="1"/>
</dbReference>
<keyword evidence="4" id="KW-0460">Magnesium</keyword>
<sequence length="204" mass="23391">MKKAFIFDMDGVLIRSEEFYFERRMRFFKENNLTPGSSDIDDYIGVSNEKVWENLVPEPSEREQIRRKYQPFLEKNKINYQEYLDKQVPKALATLQKQGKMLALASAGEEKEINRMLRECDLAQYFNVVISGEKVKKNKPAPDVYLETIKALHISKDDCVVVEDSPTGILAAKRAGLEVWAVPAPVDQKLADVVLEDFGSIIEK</sequence>
<gene>
    <name evidence="6" type="ORF">R0G89_08500</name>
</gene>
<proteinExistence type="inferred from homology"/>
<dbReference type="InterPro" id="IPR051600">
    <property type="entry name" value="Beta-PGM-like"/>
</dbReference>
<dbReference type="PRINTS" id="PR00413">
    <property type="entry name" value="HADHALOGNASE"/>
</dbReference>
<evidence type="ECO:0000256" key="3">
    <source>
        <dbReference type="ARBA" id="ARBA00022723"/>
    </source>
</evidence>
<dbReference type="GO" id="GO:0046872">
    <property type="term" value="F:metal ion binding"/>
    <property type="evidence" value="ECO:0007669"/>
    <property type="project" value="UniProtKB-KW"/>
</dbReference>
<evidence type="ECO:0000256" key="2">
    <source>
        <dbReference type="ARBA" id="ARBA00006171"/>
    </source>
</evidence>
<evidence type="ECO:0000313" key="7">
    <source>
        <dbReference type="Proteomes" id="UP001280897"/>
    </source>
</evidence>
<reference evidence="6" key="2">
    <citation type="submission" date="2023-10" db="EMBL/GenBank/DDBJ databases">
        <authorList>
            <person name="Khurajog B."/>
        </authorList>
    </citation>
    <scope>NUCLEOTIDE SEQUENCE</scope>
    <source>
        <strain evidence="6">BF9</strain>
    </source>
</reference>
<name>A0AAW8YJ00_PEDAC</name>
<comment type="caution">
    <text evidence="6">The sequence shown here is derived from an EMBL/GenBank/DDBJ whole genome shotgun (WGS) entry which is preliminary data.</text>
</comment>
<dbReference type="PANTHER" id="PTHR46193">
    <property type="entry name" value="6-PHOSPHOGLUCONATE PHOSPHATASE"/>
    <property type="match status" value="1"/>
</dbReference>
<dbReference type="InterPro" id="IPR023198">
    <property type="entry name" value="PGP-like_dom2"/>
</dbReference>
<reference evidence="6" key="1">
    <citation type="journal article" date="2023" name="PeerJ">
        <title>Selection and evaluation of lactic acid bacteria from chicken feces in Thailand as potential probiotics.</title>
        <authorList>
            <person name="Khurajog B."/>
            <person name="Disastra Y."/>
            <person name="Lawwyne L.D."/>
            <person name="Sirichokchatchawan W."/>
            <person name="Niyomtham W."/>
            <person name="Yindee J."/>
            <person name="Hampson D.J."/>
            <person name="Prapasarakul N."/>
        </authorList>
    </citation>
    <scope>NUCLEOTIDE SEQUENCE</scope>
    <source>
        <strain evidence="6">BF9</strain>
    </source>
</reference>
<dbReference type="GO" id="GO:0003824">
    <property type="term" value="F:catalytic activity"/>
    <property type="evidence" value="ECO:0007669"/>
    <property type="project" value="UniProtKB-ARBA"/>
</dbReference>
<dbReference type="SFLD" id="SFLDS00003">
    <property type="entry name" value="Haloacid_Dehalogenase"/>
    <property type="match status" value="1"/>
</dbReference>
<dbReference type="InterPro" id="IPR036412">
    <property type="entry name" value="HAD-like_sf"/>
</dbReference>
<dbReference type="InterPro" id="IPR041492">
    <property type="entry name" value="HAD_2"/>
</dbReference>
<accession>A0AAW8YJ00</accession>
<dbReference type="InterPro" id="IPR023214">
    <property type="entry name" value="HAD_sf"/>
</dbReference>
<comment type="similarity">
    <text evidence="2">Belongs to the HAD-like hydrolase superfamily. CbbY/CbbZ/Gph/YieH family.</text>
</comment>
<dbReference type="SFLD" id="SFLDG01129">
    <property type="entry name" value="C1.5:_HAD__Beta-PGM__Phosphata"/>
    <property type="match status" value="1"/>
</dbReference>
<comment type="cofactor">
    <cofactor evidence="1">
        <name>Mg(2+)</name>
        <dbReference type="ChEBI" id="CHEBI:18420"/>
    </cofactor>
</comment>
<evidence type="ECO:0000256" key="4">
    <source>
        <dbReference type="ARBA" id="ARBA00022842"/>
    </source>
</evidence>
<protein>
    <submittedName>
        <fullName evidence="6">HAD family phosphatase</fullName>
    </submittedName>
</protein>